<dbReference type="InterPro" id="IPR040632">
    <property type="entry name" value="Sulfotransfer_4"/>
</dbReference>
<keyword evidence="2" id="KW-1185">Reference proteome</keyword>
<dbReference type="EMBL" id="JAOQNS010000006">
    <property type="protein sequence ID" value="MCW2308158.1"/>
    <property type="molecule type" value="Genomic_DNA"/>
</dbReference>
<evidence type="ECO:0000313" key="2">
    <source>
        <dbReference type="Proteomes" id="UP001209755"/>
    </source>
</evidence>
<dbReference type="SUPFAM" id="SSF52540">
    <property type="entry name" value="P-loop containing nucleoside triphosphate hydrolases"/>
    <property type="match status" value="1"/>
</dbReference>
<dbReference type="InterPro" id="IPR027417">
    <property type="entry name" value="P-loop_NTPase"/>
</dbReference>
<accession>A0ABT3HCP2</accession>
<gene>
    <name evidence="1" type="ORF">M2319_002497</name>
</gene>
<name>A0ABT3HCP2_9HYPH</name>
<comment type="caution">
    <text evidence="1">The sequence shown here is derived from an EMBL/GenBank/DDBJ whole genome shotgun (WGS) entry which is preliminary data.</text>
</comment>
<reference evidence="2" key="1">
    <citation type="submission" date="2023-07" db="EMBL/GenBank/DDBJ databases">
        <title>Genome sequencing of Purple Non-Sulfur Bacteria from various extreme environments.</title>
        <authorList>
            <person name="Mayer M."/>
        </authorList>
    </citation>
    <scope>NUCLEOTIDE SEQUENCE [LARGE SCALE GENOMIC DNA]</scope>
    <source>
        <strain evidence="2">DSM 17935</strain>
    </source>
</reference>
<evidence type="ECO:0000313" key="1">
    <source>
        <dbReference type="EMBL" id="MCW2308158.1"/>
    </source>
</evidence>
<dbReference type="RefSeq" id="WP_264601782.1">
    <property type="nucleotide sequence ID" value="NZ_JAOQNS010000006.1"/>
</dbReference>
<dbReference type="Gene3D" id="3.40.50.300">
    <property type="entry name" value="P-loop containing nucleotide triphosphate hydrolases"/>
    <property type="match status" value="1"/>
</dbReference>
<proteinExistence type="predicted"/>
<protein>
    <recommendedName>
        <fullName evidence="3">Sulfotransferase family protein</fullName>
    </recommendedName>
</protein>
<organism evidence="1 2">
    <name type="scientific">Rhodobium gokarnense</name>
    <dbReference type="NCBI Taxonomy" id="364296"/>
    <lineage>
        <taxon>Bacteria</taxon>
        <taxon>Pseudomonadati</taxon>
        <taxon>Pseudomonadota</taxon>
        <taxon>Alphaproteobacteria</taxon>
        <taxon>Hyphomicrobiales</taxon>
        <taxon>Rhodobiaceae</taxon>
        <taxon>Rhodobium</taxon>
    </lineage>
</organism>
<sequence length="219" mass="25059">MTFGDGGNAGYAKIFVVGLPKTGLSTLRRIFEIAGLRQRGKNKALLQAVWSGDCSDFGDFLDEADAFSDWPIPIVYRELWQKYKNKALFILSMREDEFAWIESLKTHAESYHWQGNVAMRRFFGYYYPHGREEEHIAAYRDFNAEVLDFFRGVGGSVMVYRTGNKDDLDRLASVLGVTPASIAGVHENSGAQRRRRYPVRSLMNRFFVKIYKAKIALFG</sequence>
<evidence type="ECO:0008006" key="3">
    <source>
        <dbReference type="Google" id="ProtNLM"/>
    </source>
</evidence>
<dbReference type="Proteomes" id="UP001209755">
    <property type="component" value="Unassembled WGS sequence"/>
</dbReference>
<dbReference type="Pfam" id="PF17784">
    <property type="entry name" value="Sulfotransfer_4"/>
    <property type="match status" value="1"/>
</dbReference>